<reference evidence="1" key="2">
    <citation type="submission" date="2022-06" db="UniProtKB">
        <authorList>
            <consortium name="EnsemblMetazoa"/>
        </authorList>
    </citation>
    <scope>IDENTIFICATION</scope>
    <source>
        <strain evidence="1">DF5081</strain>
    </source>
</reference>
<reference evidence="2" key="1">
    <citation type="submission" date="2010-08" db="EMBL/GenBank/DDBJ databases">
        <authorList>
            <consortium name="Caenorhabditis japonica Sequencing Consortium"/>
            <person name="Wilson R.K."/>
        </authorList>
    </citation>
    <scope>NUCLEOTIDE SEQUENCE [LARGE SCALE GENOMIC DNA]</scope>
    <source>
        <strain evidence="2">DF5081</strain>
    </source>
</reference>
<sequence>MGTYYYAKINLSDLAFAVWICYGKAPQKQRLVVLEVCFFYSLNTIDITRSSKSYYTIDYAESFCDI</sequence>
<protein>
    <submittedName>
        <fullName evidence="1">Uncharacterized protein</fullName>
    </submittedName>
</protein>
<evidence type="ECO:0000313" key="2">
    <source>
        <dbReference type="Proteomes" id="UP000005237"/>
    </source>
</evidence>
<accession>A0A8R1J240</accession>
<dbReference type="EnsemblMetazoa" id="CJA43105.1">
    <property type="protein sequence ID" value="CJA43105.1"/>
    <property type="gene ID" value="WBGene00218953"/>
</dbReference>
<keyword evidence="2" id="KW-1185">Reference proteome</keyword>
<name>A0A8R1J240_CAEJA</name>
<evidence type="ECO:0000313" key="1">
    <source>
        <dbReference type="EnsemblMetazoa" id="CJA43105.1"/>
    </source>
</evidence>
<organism evidence="1 2">
    <name type="scientific">Caenorhabditis japonica</name>
    <dbReference type="NCBI Taxonomy" id="281687"/>
    <lineage>
        <taxon>Eukaryota</taxon>
        <taxon>Metazoa</taxon>
        <taxon>Ecdysozoa</taxon>
        <taxon>Nematoda</taxon>
        <taxon>Chromadorea</taxon>
        <taxon>Rhabditida</taxon>
        <taxon>Rhabditina</taxon>
        <taxon>Rhabditomorpha</taxon>
        <taxon>Rhabditoidea</taxon>
        <taxon>Rhabditidae</taxon>
        <taxon>Peloderinae</taxon>
        <taxon>Caenorhabditis</taxon>
    </lineage>
</organism>
<dbReference type="AlphaFoldDB" id="A0A8R1J240"/>
<dbReference type="Proteomes" id="UP000005237">
    <property type="component" value="Unassembled WGS sequence"/>
</dbReference>
<proteinExistence type="predicted"/>